<proteinExistence type="predicted"/>
<feature type="region of interest" description="Disordered" evidence="9">
    <location>
        <begin position="453"/>
        <end position="500"/>
    </location>
</feature>
<feature type="region of interest" description="Disordered" evidence="9">
    <location>
        <begin position="776"/>
        <end position="835"/>
    </location>
</feature>
<keyword evidence="2" id="KW-0479">Metal-binding</keyword>
<feature type="compositionally biased region" description="Polar residues" evidence="9">
    <location>
        <begin position="300"/>
        <end position="333"/>
    </location>
</feature>
<dbReference type="PANTHER" id="PTHR10071">
    <property type="entry name" value="TRANSCRIPTION FACTOR GATA FAMILY MEMBER"/>
    <property type="match status" value="1"/>
</dbReference>
<dbReference type="InterPro" id="IPR000679">
    <property type="entry name" value="Znf_GATA"/>
</dbReference>
<feature type="compositionally biased region" description="Low complexity" evidence="9">
    <location>
        <begin position="617"/>
        <end position="628"/>
    </location>
</feature>
<evidence type="ECO:0000256" key="5">
    <source>
        <dbReference type="ARBA" id="ARBA00023015"/>
    </source>
</evidence>
<evidence type="ECO:0000313" key="11">
    <source>
        <dbReference type="EMBL" id="ANB12126.1"/>
    </source>
</evidence>
<dbReference type="GO" id="GO:0005634">
    <property type="term" value="C:nucleus"/>
    <property type="evidence" value="ECO:0007669"/>
    <property type="project" value="UniProtKB-SubCell"/>
</dbReference>
<dbReference type="SMART" id="SM00401">
    <property type="entry name" value="ZnF_GATA"/>
    <property type="match status" value="1"/>
</dbReference>
<feature type="compositionally biased region" description="Basic residues" evidence="9">
    <location>
        <begin position="481"/>
        <end position="491"/>
    </location>
</feature>
<sequence length="988" mass="106701">MLPGLLKMMIMDDIGPSFGGDDTSSSSPLPNNMHHGHIRAALDFIGSNTTDPLVKKESAEDTFQLPSALYFGNGEMTDDDMNITDENTASNAATAAVSSSSTSVSGQGSSSSSSSTSDIWKMYSKARFSMLPNRSRIENLTWRMMSMDIVNARANNNLTLASAHPISMSSGVDNLQSGYQLADGYPQFNSVSSSIRNMPTNHQVPNMNTSGAPDSNEWSAYNQHRRSQSIDTSQRPFQPANGQGQMGQFSVNDNQQSHLQHQHQQQQLQQQHHHQQQQQQQHQQHQQQLQQQQQQQQQLSYRSQSNSNLHSQAQQPSRLQYQPTAADLSSLQPQKPHGSPSFAALSPSPSASQSGPGSFDYAAHIKKLNNTIHQREHAPPLSRGTSFSRKRQANSPLALAAEGVSPAATSSNHDMQNEDGLVFGFATPEEEDNRFRFSLDPLVIEGLDGGLFGPSRPVSPKPSSNAHSLTTASPSVLNSQHQHHHQQRHHSSSSNSIQQFNSSSYSFHSTANPRDILTHSHSSSTASISDMYQLPSSIPSSAISSGATTPTFSVANGRESIFFDSIAKPRDDRRARFSVGMASSPVGNGWQDSVPHPRSYSDVNNTLPGSWHGGEHSQNASNTSLSSSMFQQRQLQNARHESAMSLDINNNPMADSSGANNPNSNNPSSFQHIHPSQLHNGSPSLQSELFQIGSLPNKSSTFFSLDTHDEMDEVQFNQPQGWKPKLTKTNSATTTSVLSQRLANSRKSTVAGGATGVAPSLAAAASAAIASTAVATPESEYSSPTSTPSGTATPGASESRTDSPSAASKQTTSKPAKETKPAVSSSSTSTPMSCTNCLTQTTPLWRRNTEGQPLCNACGLFLKLHGVVRPLSLKTDVIKKRNRGNGEEETTTTSGNKPRKSSSRRGSMVSERGSGSAPGSRRQSMTKARPKVTPTVVAEQLPATEKQPRQTTKVKQEPSVTVTSAIEDTPTTSPERRTGQWDWLTMTL</sequence>
<dbReference type="InterPro" id="IPR039355">
    <property type="entry name" value="Transcription_factor_GATA"/>
</dbReference>
<feature type="region of interest" description="Disordered" evidence="9">
    <location>
        <begin position="583"/>
        <end position="684"/>
    </location>
</feature>
<accession>A0A167CUQ2</accession>
<evidence type="ECO:0000256" key="9">
    <source>
        <dbReference type="SAM" id="MobiDB-lite"/>
    </source>
</evidence>
<dbReference type="PANTHER" id="PTHR10071:SF281">
    <property type="entry name" value="BOX A-BINDING FACTOR-RELATED"/>
    <property type="match status" value="1"/>
</dbReference>
<evidence type="ECO:0000256" key="7">
    <source>
        <dbReference type="ARBA" id="ARBA00023242"/>
    </source>
</evidence>
<feature type="compositionally biased region" description="Low complexity" evidence="9">
    <location>
        <begin position="776"/>
        <end position="797"/>
    </location>
</feature>
<keyword evidence="12" id="KW-1185">Reference proteome</keyword>
<dbReference type="PRINTS" id="PR00619">
    <property type="entry name" value="GATAZNFINGER"/>
</dbReference>
<keyword evidence="5" id="KW-0805">Transcription regulation</keyword>
<feature type="region of interest" description="Disordered" evidence="9">
    <location>
        <begin position="879"/>
        <end position="981"/>
    </location>
</feature>
<dbReference type="Proteomes" id="UP000189580">
    <property type="component" value="Chromosome a"/>
</dbReference>
<evidence type="ECO:0000256" key="4">
    <source>
        <dbReference type="ARBA" id="ARBA00022833"/>
    </source>
</evidence>
<name>A0A167CUQ2_9ASCO</name>
<feature type="region of interest" description="Disordered" evidence="9">
    <location>
        <begin position="192"/>
        <end position="416"/>
    </location>
</feature>
<dbReference type="GO" id="GO:0045944">
    <property type="term" value="P:positive regulation of transcription by RNA polymerase II"/>
    <property type="evidence" value="ECO:0007669"/>
    <property type="project" value="TreeGrafter"/>
</dbReference>
<dbReference type="PROSITE" id="PS50114">
    <property type="entry name" value="GATA_ZN_FINGER_2"/>
    <property type="match status" value="1"/>
</dbReference>
<dbReference type="RefSeq" id="XP_018734603.1">
    <property type="nucleotide sequence ID" value="XM_018880670.1"/>
</dbReference>
<dbReference type="AlphaFoldDB" id="A0A167CUQ2"/>
<evidence type="ECO:0000256" key="1">
    <source>
        <dbReference type="ARBA" id="ARBA00004123"/>
    </source>
</evidence>
<evidence type="ECO:0000259" key="10">
    <source>
        <dbReference type="PROSITE" id="PS50114"/>
    </source>
</evidence>
<keyword evidence="3 8" id="KW-0863">Zinc-finger</keyword>
<feature type="compositionally biased region" description="Low complexity" evidence="9">
    <location>
        <begin position="338"/>
        <end position="358"/>
    </location>
</feature>
<feature type="compositionally biased region" description="Polar residues" evidence="9">
    <location>
        <begin position="461"/>
        <end position="477"/>
    </location>
</feature>
<dbReference type="CDD" id="cd00202">
    <property type="entry name" value="ZnF_GATA"/>
    <property type="match status" value="1"/>
</dbReference>
<evidence type="ECO:0000256" key="3">
    <source>
        <dbReference type="ARBA" id="ARBA00022771"/>
    </source>
</evidence>
<dbReference type="InterPro" id="IPR013860">
    <property type="entry name" value="AreA_GATA"/>
</dbReference>
<feature type="compositionally biased region" description="Polar residues" evidence="9">
    <location>
        <begin position="192"/>
        <end position="222"/>
    </location>
</feature>
<feature type="compositionally biased region" description="Polar residues" evidence="9">
    <location>
        <begin position="229"/>
        <end position="254"/>
    </location>
</feature>
<dbReference type="InterPro" id="IPR013088">
    <property type="entry name" value="Znf_NHR/GATA"/>
</dbReference>
<evidence type="ECO:0000256" key="6">
    <source>
        <dbReference type="ARBA" id="ARBA00023163"/>
    </source>
</evidence>
<dbReference type="FunFam" id="3.30.50.10:FF:000007">
    <property type="entry name" value="Nitrogen regulatory AreA, N-terminal"/>
    <property type="match status" value="1"/>
</dbReference>
<dbReference type="GO" id="GO:0000122">
    <property type="term" value="P:negative regulation of transcription by RNA polymerase II"/>
    <property type="evidence" value="ECO:0007669"/>
    <property type="project" value="TreeGrafter"/>
</dbReference>
<feature type="compositionally biased region" description="Low complexity" evidence="9">
    <location>
        <begin position="656"/>
        <end position="669"/>
    </location>
</feature>
<dbReference type="Pfam" id="PF08550">
    <property type="entry name" value="GATA_AreA"/>
    <property type="match status" value="1"/>
</dbReference>
<feature type="compositionally biased region" description="Low complexity" evidence="9">
    <location>
        <begin position="255"/>
        <end position="299"/>
    </location>
</feature>
<dbReference type="EMBL" id="CP014501">
    <property type="protein sequence ID" value="ANB12126.1"/>
    <property type="molecule type" value="Genomic_DNA"/>
</dbReference>
<dbReference type="GO" id="GO:0000978">
    <property type="term" value="F:RNA polymerase II cis-regulatory region sequence-specific DNA binding"/>
    <property type="evidence" value="ECO:0007669"/>
    <property type="project" value="TreeGrafter"/>
</dbReference>
<dbReference type="OrthoDB" id="515401at2759"/>
<feature type="compositionally biased region" description="Polar residues" evidence="9">
    <location>
        <begin position="949"/>
        <end position="973"/>
    </location>
</feature>
<keyword evidence="6" id="KW-0804">Transcription</keyword>
<dbReference type="Pfam" id="PF00320">
    <property type="entry name" value="GATA"/>
    <property type="match status" value="1"/>
</dbReference>
<keyword evidence="4" id="KW-0862">Zinc</keyword>
<dbReference type="KEGG" id="slb:AWJ20_364"/>
<reference evidence="11 12" key="1">
    <citation type="submission" date="2016-02" db="EMBL/GenBank/DDBJ databases">
        <title>Complete genome sequence and transcriptome regulation of the pentose utilising yeast Sugiyamaella lignohabitans.</title>
        <authorList>
            <person name="Bellasio M."/>
            <person name="Peymann A."/>
            <person name="Valli M."/>
            <person name="Sipitzky M."/>
            <person name="Graf A."/>
            <person name="Sauer M."/>
            <person name="Marx H."/>
            <person name="Mattanovich D."/>
        </authorList>
    </citation>
    <scope>NUCLEOTIDE SEQUENCE [LARGE SCALE GENOMIC DNA]</scope>
    <source>
        <strain evidence="11 12">CBS 10342</strain>
    </source>
</reference>
<dbReference type="GeneID" id="30035684"/>
<keyword evidence="7" id="KW-0539">Nucleus</keyword>
<protein>
    <submittedName>
        <fullName evidence="11">Gat1p</fullName>
    </submittedName>
</protein>
<evidence type="ECO:0000256" key="2">
    <source>
        <dbReference type="ARBA" id="ARBA00022723"/>
    </source>
</evidence>
<dbReference type="GO" id="GO:0000981">
    <property type="term" value="F:DNA-binding transcription factor activity, RNA polymerase II-specific"/>
    <property type="evidence" value="ECO:0007669"/>
    <property type="project" value="TreeGrafter"/>
</dbReference>
<dbReference type="SUPFAM" id="SSF57716">
    <property type="entry name" value="Glucocorticoid receptor-like (DNA-binding domain)"/>
    <property type="match status" value="1"/>
</dbReference>
<evidence type="ECO:0000313" key="12">
    <source>
        <dbReference type="Proteomes" id="UP000189580"/>
    </source>
</evidence>
<gene>
    <name evidence="11" type="primary">GAT1</name>
    <name evidence="11" type="ORF">AWJ20_364</name>
</gene>
<evidence type="ECO:0000256" key="8">
    <source>
        <dbReference type="PROSITE-ProRule" id="PRU00094"/>
    </source>
</evidence>
<feature type="compositionally biased region" description="Polar residues" evidence="9">
    <location>
        <begin position="802"/>
        <end position="814"/>
    </location>
</feature>
<comment type="subcellular location">
    <subcellularLocation>
        <location evidence="1">Nucleus</location>
    </subcellularLocation>
</comment>
<dbReference type="PROSITE" id="PS00344">
    <property type="entry name" value="GATA_ZN_FINGER_1"/>
    <property type="match status" value="1"/>
</dbReference>
<feature type="domain" description="GATA-type" evidence="10">
    <location>
        <begin position="828"/>
        <end position="881"/>
    </location>
</feature>
<dbReference type="Gene3D" id="3.30.50.10">
    <property type="entry name" value="Erythroid Transcription Factor GATA-1, subunit A"/>
    <property type="match status" value="1"/>
</dbReference>
<organism evidence="11 12">
    <name type="scientific">Sugiyamaella lignohabitans</name>
    <dbReference type="NCBI Taxonomy" id="796027"/>
    <lineage>
        <taxon>Eukaryota</taxon>
        <taxon>Fungi</taxon>
        <taxon>Dikarya</taxon>
        <taxon>Ascomycota</taxon>
        <taxon>Saccharomycotina</taxon>
        <taxon>Dipodascomycetes</taxon>
        <taxon>Dipodascales</taxon>
        <taxon>Trichomonascaceae</taxon>
        <taxon>Sugiyamaella</taxon>
    </lineage>
</organism>
<dbReference type="GO" id="GO:0008270">
    <property type="term" value="F:zinc ion binding"/>
    <property type="evidence" value="ECO:0007669"/>
    <property type="project" value="UniProtKB-KW"/>
</dbReference>